<evidence type="ECO:0000256" key="3">
    <source>
        <dbReference type="SAM" id="MobiDB-lite"/>
    </source>
</evidence>
<dbReference type="InterPro" id="IPR003591">
    <property type="entry name" value="Leu-rich_rpt_typical-subtyp"/>
</dbReference>
<organism evidence="4">
    <name type="scientific">viral metagenome</name>
    <dbReference type="NCBI Taxonomy" id="1070528"/>
    <lineage>
        <taxon>unclassified sequences</taxon>
        <taxon>metagenomes</taxon>
        <taxon>organismal metagenomes</taxon>
    </lineage>
</organism>
<dbReference type="Gene3D" id="3.80.10.10">
    <property type="entry name" value="Ribonuclease Inhibitor"/>
    <property type="match status" value="2"/>
</dbReference>
<evidence type="ECO:0000313" key="4">
    <source>
        <dbReference type="EMBL" id="QHU16445.1"/>
    </source>
</evidence>
<evidence type="ECO:0000256" key="2">
    <source>
        <dbReference type="ARBA" id="ARBA00022737"/>
    </source>
</evidence>
<feature type="compositionally biased region" description="Basic residues" evidence="3">
    <location>
        <begin position="1228"/>
        <end position="1262"/>
    </location>
</feature>
<dbReference type="PANTHER" id="PTHR48051">
    <property type="match status" value="1"/>
</dbReference>
<reference evidence="4" key="1">
    <citation type="journal article" date="2020" name="Nature">
        <title>Giant virus diversity and host interactions through global metagenomics.</title>
        <authorList>
            <person name="Schulz F."/>
            <person name="Roux S."/>
            <person name="Paez-Espino D."/>
            <person name="Jungbluth S."/>
            <person name="Walsh D.A."/>
            <person name="Denef V.J."/>
            <person name="McMahon K.D."/>
            <person name="Konstantinidis K.T."/>
            <person name="Eloe-Fadrosh E.A."/>
            <person name="Kyrpides N.C."/>
            <person name="Woyke T."/>
        </authorList>
    </citation>
    <scope>NUCLEOTIDE SEQUENCE</scope>
    <source>
        <strain evidence="4">GVMAG-S-3300011013-78</strain>
    </source>
</reference>
<feature type="compositionally biased region" description="Acidic residues" evidence="3">
    <location>
        <begin position="9"/>
        <end position="21"/>
    </location>
</feature>
<feature type="compositionally biased region" description="Basic residues" evidence="3">
    <location>
        <begin position="1280"/>
        <end position="1298"/>
    </location>
</feature>
<feature type="region of interest" description="Disordered" evidence="3">
    <location>
        <begin position="1221"/>
        <end position="1298"/>
    </location>
</feature>
<evidence type="ECO:0008006" key="5">
    <source>
        <dbReference type="Google" id="ProtNLM"/>
    </source>
</evidence>
<proteinExistence type="predicted"/>
<dbReference type="GO" id="GO:0005737">
    <property type="term" value="C:cytoplasm"/>
    <property type="evidence" value="ECO:0007669"/>
    <property type="project" value="TreeGrafter"/>
</dbReference>
<dbReference type="SMART" id="SM00364">
    <property type="entry name" value="LRR_BAC"/>
    <property type="match status" value="5"/>
</dbReference>
<keyword evidence="2" id="KW-0677">Repeat</keyword>
<dbReference type="PROSITE" id="PS51450">
    <property type="entry name" value="LRR"/>
    <property type="match status" value="4"/>
</dbReference>
<feature type="region of interest" description="Disordered" evidence="3">
    <location>
        <begin position="1"/>
        <end position="38"/>
    </location>
</feature>
<keyword evidence="1" id="KW-0433">Leucine-rich repeat</keyword>
<protein>
    <recommendedName>
        <fullName evidence="5">HECT domain-containing protein</fullName>
    </recommendedName>
</protein>
<dbReference type="EMBL" id="MN740882">
    <property type="protein sequence ID" value="QHU16445.1"/>
    <property type="molecule type" value="Genomic_DNA"/>
</dbReference>
<sequence length="1298" mass="149201">MSNESQPMESDESQPMEDIEVPLELGDHNNNNVSDPMEDIDEPEIALIHQMAPNVPFSPPPLERQMGVRPRFVAPVTPINFDGSETDYVSDMEDDDGIADWQEEINVMSFLGLENLDEPINVLNLSNQNINDGLLSTIINFLEDNNKLADVIILNLENNNITDIEDIGKLSQLERINLNTNRIEDIPESFTTLTNLIEINLRNNKLTSLPQNLFENIISIDSLDIGGNDYIINIDTGLPNTLNYNSLLREGLKNIDNIYEVLSPSMSELLELVKREDFDFIFIRGNNSLNLLGLFFNDLSEDQYIAYLNFINDSIEIVTSSDDYIFSDDENEIEELSEELSEEQIDDIIESTLMDETLNLSDRNLNNQQLKVILSKIIETTDKTNITEISLENNRLRASLPDELYQFTSLEYLTLDNNNELSSLDNKLTDLTFLITLSVANCGLGYLIVEDINIISQLNQLESLNISSNRLLSLPENIKNLENITKLVSTNNRLNYIPDELTELTNIFDLNLSENLIIQLPESINNMTNLARLNLADNELELLQDNIVNLPNLQSLNLSGNYLKMLPTNVWKLKNTLTTLNITIGREEMFIEEYPTSGNLVLKALLAEYEYFFNDLVLSSLHISNTLTTLFDLYENTIDIDNASREAYIMLSEEIFQSIINREYQSLEEYQPLEDNNNIIPEEGSLRISMCPRTTSLFVKIYTLNKNANIKFLNNEKFPIRERNIYQVRLPTGNIDSTTKSVHLETLSNAIKSQFNSLRTRIVEAENIDYIIDKLTANFTVKIKDSVVIDYGGPYDQYVAKCSENYDKSSPSPLFISNVITEKKHKDIGKTFLEINEDNIKDIFSVFGLNIKSMTTAIIGTLFTLYNSGVVEFDSIFSFGHAITLFKELFPEKDIFDSKVVETYNSNLFDNNLFDNTLKYTLARFAIDVMGEVAVDVNNALQNLDNSGNRYKFDVYLYALAEYIDNNMADFIEGTIYYNIKNNRNVYYETYMDPEDEFVETKRDQYMLSTEIIEAFKYYINIDQTNIRLLYNNNINPPLYYEGFREPRNIENVFLLNALINPTPQNYDLDRLFQQLNFSGDFNNNFNNDEQEAFKNMLRDFRGNLGEEKVNELNTYLNGSLDSQFTDQKDFLTKLFIWWTGSSLIKYSEIYEITYQGFIRDAPESQQFVVAHTCFKRIDMPILNKRYTLLDFCKIIMNSMIQSGDAFTLAGGSIQLPMLTSTANTKKSNTKKSTKNKSNKNKSNKNKSNKNYTLKRNKKNKHVFNPAHSHRALLITSSKKTIKARKSSKQFKKTQKKH</sequence>
<name>A0A6C0KEJ3_9ZZZZ</name>
<dbReference type="Pfam" id="PF13855">
    <property type="entry name" value="LRR_8"/>
    <property type="match status" value="1"/>
</dbReference>
<dbReference type="SUPFAM" id="SSF52058">
    <property type="entry name" value="L domain-like"/>
    <property type="match status" value="2"/>
</dbReference>
<evidence type="ECO:0000256" key="1">
    <source>
        <dbReference type="ARBA" id="ARBA00022614"/>
    </source>
</evidence>
<dbReference type="SMART" id="SM00369">
    <property type="entry name" value="LRR_TYP"/>
    <property type="match status" value="7"/>
</dbReference>
<accession>A0A6C0KEJ3</accession>
<dbReference type="InterPro" id="IPR001611">
    <property type="entry name" value="Leu-rich_rpt"/>
</dbReference>
<dbReference type="PANTHER" id="PTHR48051:SF1">
    <property type="entry name" value="RAS SUPPRESSOR PROTEIN 1"/>
    <property type="match status" value="1"/>
</dbReference>
<dbReference type="InterPro" id="IPR050216">
    <property type="entry name" value="LRR_domain-containing"/>
</dbReference>
<dbReference type="InterPro" id="IPR032675">
    <property type="entry name" value="LRR_dom_sf"/>
</dbReference>